<name>A0A158L3Y5_9BURK</name>
<protein>
    <submittedName>
        <fullName evidence="1">Uncharacterized protein</fullName>
    </submittedName>
</protein>
<dbReference type="Proteomes" id="UP000055019">
    <property type="component" value="Unassembled WGS sequence"/>
</dbReference>
<comment type="caution">
    <text evidence="1">The sequence shown here is derived from an EMBL/GenBank/DDBJ whole genome shotgun (WGS) entry which is preliminary data.</text>
</comment>
<sequence>MQRTYQYHGFSIEVGVETNFDQRRTVDLDAHVGYVATVTILRPGLHVAVFSPLRFGDTLGHPFSSEADAFTGGHGAGQRLVDDLYGCHEQE</sequence>
<gene>
    <name evidence="1" type="ORF">AWB74_08239</name>
</gene>
<evidence type="ECO:0000313" key="2">
    <source>
        <dbReference type="Proteomes" id="UP000055019"/>
    </source>
</evidence>
<dbReference type="RefSeq" id="WP_061152330.1">
    <property type="nucleotide sequence ID" value="NZ_FCOM02000100.1"/>
</dbReference>
<dbReference type="EMBL" id="FCOM02000100">
    <property type="protein sequence ID" value="SAL87729.1"/>
    <property type="molecule type" value="Genomic_DNA"/>
</dbReference>
<keyword evidence="2" id="KW-1185">Reference proteome</keyword>
<accession>A0A158L3Y5</accession>
<organism evidence="1 2">
    <name type="scientific">Caballeronia arvi</name>
    <dbReference type="NCBI Taxonomy" id="1777135"/>
    <lineage>
        <taxon>Bacteria</taxon>
        <taxon>Pseudomonadati</taxon>
        <taxon>Pseudomonadota</taxon>
        <taxon>Betaproteobacteria</taxon>
        <taxon>Burkholderiales</taxon>
        <taxon>Burkholderiaceae</taxon>
        <taxon>Caballeronia</taxon>
    </lineage>
</organism>
<reference evidence="1" key="1">
    <citation type="submission" date="2016-01" db="EMBL/GenBank/DDBJ databases">
        <authorList>
            <person name="Peeters C."/>
        </authorList>
    </citation>
    <scope>NUCLEOTIDE SEQUENCE [LARGE SCALE GENOMIC DNA]</scope>
    <source>
        <strain evidence="1">LMG 29317</strain>
    </source>
</reference>
<dbReference type="OrthoDB" id="9026016at2"/>
<dbReference type="AlphaFoldDB" id="A0A158L3Y5"/>
<evidence type="ECO:0000313" key="1">
    <source>
        <dbReference type="EMBL" id="SAL87729.1"/>
    </source>
</evidence>
<proteinExistence type="predicted"/>